<dbReference type="Ensembl" id="ENSELUT00000075210.2">
    <property type="protein sequence ID" value="ENSELUP00000069344.2"/>
    <property type="gene ID" value="ENSELUG00000021422.3"/>
</dbReference>
<name>A0A6Q2YTJ5_ESOLU</name>
<feature type="compositionally biased region" description="Low complexity" evidence="5">
    <location>
        <begin position="14"/>
        <end position="25"/>
    </location>
</feature>
<dbReference type="FunFam" id="1.25.10.10:FF:001132">
    <property type="entry name" value="Serum amyloid A-like 1"/>
    <property type="match status" value="1"/>
</dbReference>
<dbReference type="GO" id="GO:0005654">
    <property type="term" value="C:nucleoplasm"/>
    <property type="evidence" value="ECO:0007669"/>
    <property type="project" value="TreeGrafter"/>
</dbReference>
<dbReference type="AlphaFoldDB" id="A0A6Q2YTJ5"/>
<dbReference type="InterPro" id="IPR052464">
    <property type="entry name" value="Synovial_Prolif_Regulator"/>
</dbReference>
<keyword evidence="7" id="KW-1185">Reference proteome</keyword>
<dbReference type="PANTHER" id="PTHR23424">
    <property type="entry name" value="SERUM AMYLOID A"/>
    <property type="match status" value="1"/>
</dbReference>
<reference evidence="6" key="2">
    <citation type="submission" date="2020-02" db="EMBL/GenBank/DDBJ databases">
        <title>Esox lucius (northern pike) genome, fEsoLuc1, primary haplotype.</title>
        <authorList>
            <person name="Myers G."/>
            <person name="Karagic N."/>
            <person name="Meyer A."/>
            <person name="Pippel M."/>
            <person name="Reichard M."/>
            <person name="Winkler S."/>
            <person name="Tracey A."/>
            <person name="Sims Y."/>
            <person name="Howe K."/>
            <person name="Rhie A."/>
            <person name="Formenti G."/>
            <person name="Durbin R."/>
            <person name="Fedrigo O."/>
            <person name="Jarvis E.D."/>
        </authorList>
    </citation>
    <scope>NUCLEOTIDE SEQUENCE [LARGE SCALE GENOMIC DNA]</scope>
</reference>
<evidence type="ECO:0000256" key="1">
    <source>
        <dbReference type="ARBA" id="ARBA00004123"/>
    </source>
</evidence>
<feature type="region of interest" description="Disordered" evidence="5">
    <location>
        <begin position="1"/>
        <end position="42"/>
    </location>
</feature>
<accession>A0A6Q2YTJ5</accession>
<gene>
    <name evidence="6" type="primary">SAAL1</name>
</gene>
<dbReference type="GO" id="GO:1901647">
    <property type="term" value="P:positive regulation of synoviocyte proliferation"/>
    <property type="evidence" value="ECO:0007669"/>
    <property type="project" value="TreeGrafter"/>
</dbReference>
<evidence type="ECO:0000256" key="2">
    <source>
        <dbReference type="ARBA" id="ARBA00023242"/>
    </source>
</evidence>
<dbReference type="PANTHER" id="PTHR23424:SF23">
    <property type="entry name" value="PROTEIN SAAL1"/>
    <property type="match status" value="1"/>
</dbReference>
<protein>
    <recommendedName>
        <fullName evidence="8">Protein saal1</fullName>
    </recommendedName>
</protein>
<reference evidence="6" key="3">
    <citation type="submission" date="2025-08" db="UniProtKB">
        <authorList>
            <consortium name="Ensembl"/>
        </authorList>
    </citation>
    <scope>IDENTIFICATION</scope>
</reference>
<dbReference type="InterPro" id="IPR011989">
    <property type="entry name" value="ARM-like"/>
</dbReference>
<dbReference type="InterPro" id="IPR016024">
    <property type="entry name" value="ARM-type_fold"/>
</dbReference>
<feature type="coiled-coil region" evidence="4">
    <location>
        <begin position="344"/>
        <end position="371"/>
    </location>
</feature>
<keyword evidence="4" id="KW-0175">Coiled coil</keyword>
<dbReference type="SUPFAM" id="SSF48371">
    <property type="entry name" value="ARM repeat"/>
    <property type="match status" value="1"/>
</dbReference>
<evidence type="ECO:0000313" key="7">
    <source>
        <dbReference type="Proteomes" id="UP000265140"/>
    </source>
</evidence>
<dbReference type="Proteomes" id="UP000265140">
    <property type="component" value="Chromosome 19"/>
</dbReference>
<dbReference type="GeneTree" id="ENSGT00390000004737"/>
<dbReference type="Bgee" id="ENSELUG00000021422">
    <property type="expression patterns" value="Expressed in ovary and 15 other cell types or tissues"/>
</dbReference>
<evidence type="ECO:0000256" key="4">
    <source>
        <dbReference type="SAM" id="Coils"/>
    </source>
</evidence>
<evidence type="ECO:0000256" key="5">
    <source>
        <dbReference type="SAM" id="MobiDB-lite"/>
    </source>
</evidence>
<evidence type="ECO:0000313" key="6">
    <source>
        <dbReference type="Ensembl" id="ENSELUP00000069344.2"/>
    </source>
</evidence>
<evidence type="ECO:0000256" key="3">
    <source>
        <dbReference type="ARBA" id="ARBA00038401"/>
    </source>
</evidence>
<keyword evidence="2" id="KW-0539">Nucleus</keyword>
<evidence type="ECO:0008006" key="8">
    <source>
        <dbReference type="Google" id="ProtNLM"/>
    </source>
</evidence>
<reference evidence="7" key="1">
    <citation type="journal article" date="2014" name="PLoS ONE">
        <title>The genome and linkage map of the northern pike (Esox lucius): conserved synteny revealed between the salmonid sister group and the Neoteleostei.</title>
        <authorList>
            <person name="Rondeau E.B."/>
            <person name="Minkley D.R."/>
            <person name="Leong J.S."/>
            <person name="Messmer A.M."/>
            <person name="Jantzen J.R."/>
            <person name="von Schalburg K.R."/>
            <person name="Lemon C."/>
            <person name="Bird N.H."/>
            <person name="Koop B.F."/>
        </authorList>
    </citation>
    <scope>NUCLEOTIDE SEQUENCE</scope>
</reference>
<comment type="subcellular location">
    <subcellularLocation>
        <location evidence="1">Nucleus</location>
    </subcellularLocation>
</comment>
<proteinExistence type="inferred from homology"/>
<organism evidence="6 7">
    <name type="scientific">Esox lucius</name>
    <name type="common">Northern pike</name>
    <dbReference type="NCBI Taxonomy" id="8010"/>
    <lineage>
        <taxon>Eukaryota</taxon>
        <taxon>Metazoa</taxon>
        <taxon>Chordata</taxon>
        <taxon>Craniata</taxon>
        <taxon>Vertebrata</taxon>
        <taxon>Euteleostomi</taxon>
        <taxon>Actinopterygii</taxon>
        <taxon>Neopterygii</taxon>
        <taxon>Teleostei</taxon>
        <taxon>Protacanthopterygii</taxon>
        <taxon>Esociformes</taxon>
        <taxon>Esocidae</taxon>
        <taxon>Esox</taxon>
    </lineage>
</organism>
<comment type="similarity">
    <text evidence="3">Belongs to the SAAL1 family.</text>
</comment>
<reference evidence="6" key="4">
    <citation type="submission" date="2025-09" db="UniProtKB">
        <authorList>
            <consortium name="Ensembl"/>
        </authorList>
    </citation>
    <scope>IDENTIFICATION</scope>
</reference>
<sequence length="422" mass="45992">MEDHFGDVADGENSSIGSSSPGHSPVVDRNPSPPLNIEGEQDGEEVDAIGETVYSKHWLFSTLTRLIQIVAEHNDGDPDAQIHLPEEDEDDLCKIWDMAMDKDVAGFLQEFNAADILLGVIAKSRCPRLTEISVGILGNIACFPDTCLTLSQNNDLGVVLLLLLGDSDPPTLLETCRLLLTCVSHRDVSSLWLERIRQQASVSSSLCFIMRSSTNMDLLVKVGELVDKLFDMDEELMKTWVTGGCQGAGEEGGEGRLDVASSLLEAAKQLRPDSPEGLEVYLHTLQLLTTIDEGIQALAVPDGVGGALWTFLCEVVCEDLCQPGDPPLVLGEQKALLVPALAVLSALKRENREEEEKVDELFQSLIQTTAEFLSDVITDLTKVTPYPGTAVHQTSILLSRVEYSCVVKNKECDDCEMAHVCL</sequence>
<dbReference type="Gene3D" id="1.25.10.10">
    <property type="entry name" value="Leucine-rich Repeat Variant"/>
    <property type="match status" value="1"/>
</dbReference>